<dbReference type="InterPro" id="IPR005519">
    <property type="entry name" value="Acid_phosphat_B-like"/>
</dbReference>
<dbReference type="InterPro" id="IPR023214">
    <property type="entry name" value="HAD_sf"/>
</dbReference>
<sequence>MSRPTLRSATVLSGLATSLTLAVLAFSAPASAQDATVPQNDLLNATVWMETSVEYKATVSEIFKLAKMQLDDALADTSWTAVADKEPEGYADLPVAIVTDLDETMLDNGNYEASLVARGTSYSSKEWTDYVNSQTSKAVPGALDFLNYADSKGVKIFYVSNRKAIEKDGTVANLEKLGFPMGGNVDTVLLRGDKEEWTSAKESRIDYVAKDYRVVLLMGDNLGDFTDKADGTLEERQAFFDASADHWGHDWIMLPNPEYGSWESAAFGGDWSKSPDQRRQDKIDALDPWTPAAQ</sequence>
<dbReference type="RefSeq" id="WP_141148291.1">
    <property type="nucleotide sequence ID" value="NZ_VHLG01000003.1"/>
</dbReference>
<dbReference type="SUPFAM" id="SSF56784">
    <property type="entry name" value="HAD-like"/>
    <property type="match status" value="1"/>
</dbReference>
<dbReference type="OrthoDB" id="193314at2"/>
<dbReference type="InterPro" id="IPR036412">
    <property type="entry name" value="HAD-like_sf"/>
</dbReference>
<dbReference type="InterPro" id="IPR006423">
    <property type="entry name" value="Lipo_e_P4"/>
</dbReference>
<dbReference type="PIRSF" id="PIRSF019271">
    <property type="entry name" value="Acid_Ptase_C"/>
    <property type="match status" value="1"/>
</dbReference>
<evidence type="ECO:0000256" key="1">
    <source>
        <dbReference type="ARBA" id="ARBA00022729"/>
    </source>
</evidence>
<protein>
    <submittedName>
        <fullName evidence="4">5'-nucleotidase, lipoprotein e(P4) family</fullName>
    </submittedName>
</protein>
<comment type="caution">
    <text evidence="4">The sequence shown here is derived from an EMBL/GenBank/DDBJ whole genome shotgun (WGS) entry which is preliminary data.</text>
</comment>
<keyword evidence="1 3" id="KW-0732">Signal</keyword>
<dbReference type="Proteomes" id="UP000318801">
    <property type="component" value="Unassembled WGS sequence"/>
</dbReference>
<evidence type="ECO:0000313" key="4">
    <source>
        <dbReference type="EMBL" id="TPW31521.1"/>
    </source>
</evidence>
<feature type="region of interest" description="Disordered" evidence="2">
    <location>
        <begin position="265"/>
        <end position="294"/>
    </location>
</feature>
<dbReference type="EMBL" id="VHLG01000003">
    <property type="protein sequence ID" value="TPW31521.1"/>
    <property type="molecule type" value="Genomic_DNA"/>
</dbReference>
<name>A0A506UEE7_9HYPH</name>
<dbReference type="AlphaFoldDB" id="A0A506UEE7"/>
<dbReference type="Pfam" id="PF03767">
    <property type="entry name" value="Acid_phosphat_B"/>
    <property type="match status" value="1"/>
</dbReference>
<dbReference type="PANTHER" id="PTHR31284">
    <property type="entry name" value="ACID PHOSPHATASE-LIKE PROTEIN"/>
    <property type="match status" value="1"/>
</dbReference>
<dbReference type="SFLD" id="SFLDS00003">
    <property type="entry name" value="Haloacid_Dehalogenase"/>
    <property type="match status" value="1"/>
</dbReference>
<keyword evidence="5" id="KW-1185">Reference proteome</keyword>
<reference evidence="4 5" key="1">
    <citation type="submission" date="2019-06" db="EMBL/GenBank/DDBJ databases">
        <authorList>
            <person name="Li M."/>
        </authorList>
    </citation>
    <scope>NUCLEOTIDE SEQUENCE [LARGE SCALE GENOMIC DNA]</scope>
    <source>
        <strain evidence="4 5">BGMRC2036</strain>
    </source>
</reference>
<dbReference type="NCBIfam" id="TIGR01533">
    <property type="entry name" value="lipo_e_P4"/>
    <property type="match status" value="1"/>
</dbReference>
<proteinExistence type="predicted"/>
<organism evidence="4 5">
    <name type="scientific">Martelella alba</name>
    <dbReference type="NCBI Taxonomy" id="2590451"/>
    <lineage>
        <taxon>Bacteria</taxon>
        <taxon>Pseudomonadati</taxon>
        <taxon>Pseudomonadota</taxon>
        <taxon>Alphaproteobacteria</taxon>
        <taxon>Hyphomicrobiales</taxon>
        <taxon>Aurantimonadaceae</taxon>
        <taxon>Martelella</taxon>
    </lineage>
</organism>
<evidence type="ECO:0000313" key="5">
    <source>
        <dbReference type="Proteomes" id="UP000318801"/>
    </source>
</evidence>
<gene>
    <name evidence="4" type="ORF">FJU08_07120</name>
</gene>
<dbReference type="PANTHER" id="PTHR31284:SF10">
    <property type="entry name" value="ACID PHOSPHATASE-LIKE PROTEIN"/>
    <property type="match status" value="1"/>
</dbReference>
<evidence type="ECO:0000256" key="2">
    <source>
        <dbReference type="SAM" id="MobiDB-lite"/>
    </source>
</evidence>
<keyword evidence="4" id="KW-0449">Lipoprotein</keyword>
<dbReference type="GO" id="GO:0009279">
    <property type="term" value="C:cell outer membrane"/>
    <property type="evidence" value="ECO:0007669"/>
    <property type="project" value="InterPro"/>
</dbReference>
<feature type="compositionally biased region" description="Basic and acidic residues" evidence="2">
    <location>
        <begin position="273"/>
        <end position="285"/>
    </location>
</feature>
<dbReference type="SFLD" id="SFLDG01125">
    <property type="entry name" value="C1.1:_Acid_Phosphatase_Like"/>
    <property type="match status" value="1"/>
</dbReference>
<accession>A0A506UEE7</accession>
<dbReference type="Gene3D" id="3.40.50.1000">
    <property type="entry name" value="HAD superfamily/HAD-like"/>
    <property type="match status" value="1"/>
</dbReference>
<feature type="signal peptide" evidence="3">
    <location>
        <begin position="1"/>
        <end position="32"/>
    </location>
</feature>
<feature type="chain" id="PRO_5021323631" evidence="3">
    <location>
        <begin position="33"/>
        <end position="294"/>
    </location>
</feature>
<evidence type="ECO:0000256" key="3">
    <source>
        <dbReference type="SAM" id="SignalP"/>
    </source>
</evidence>